<accession>A0A392RBK8</accession>
<dbReference type="EMBL" id="LXQA010205537">
    <property type="protein sequence ID" value="MCI33577.1"/>
    <property type="molecule type" value="Genomic_DNA"/>
</dbReference>
<dbReference type="AlphaFoldDB" id="A0A392RBK8"/>
<organism evidence="1 2">
    <name type="scientific">Trifolium medium</name>
    <dbReference type="NCBI Taxonomy" id="97028"/>
    <lineage>
        <taxon>Eukaryota</taxon>
        <taxon>Viridiplantae</taxon>
        <taxon>Streptophyta</taxon>
        <taxon>Embryophyta</taxon>
        <taxon>Tracheophyta</taxon>
        <taxon>Spermatophyta</taxon>
        <taxon>Magnoliopsida</taxon>
        <taxon>eudicotyledons</taxon>
        <taxon>Gunneridae</taxon>
        <taxon>Pentapetalae</taxon>
        <taxon>rosids</taxon>
        <taxon>fabids</taxon>
        <taxon>Fabales</taxon>
        <taxon>Fabaceae</taxon>
        <taxon>Papilionoideae</taxon>
        <taxon>50 kb inversion clade</taxon>
        <taxon>NPAAA clade</taxon>
        <taxon>Hologalegina</taxon>
        <taxon>IRL clade</taxon>
        <taxon>Trifolieae</taxon>
        <taxon>Trifolium</taxon>
    </lineage>
</organism>
<reference evidence="1 2" key="1">
    <citation type="journal article" date="2018" name="Front. Plant Sci.">
        <title>Red Clover (Trifolium pratense) and Zigzag Clover (T. medium) - A Picture of Genomic Similarities and Differences.</title>
        <authorList>
            <person name="Dluhosova J."/>
            <person name="Istvanek J."/>
            <person name="Nedelnik J."/>
            <person name="Repkova J."/>
        </authorList>
    </citation>
    <scope>NUCLEOTIDE SEQUENCE [LARGE SCALE GENOMIC DNA]</scope>
    <source>
        <strain evidence="2">cv. 10/8</strain>
        <tissue evidence="1">Leaf</tissue>
    </source>
</reference>
<protein>
    <submittedName>
        <fullName evidence="1">Uncharacterized protein</fullName>
    </submittedName>
</protein>
<evidence type="ECO:0000313" key="1">
    <source>
        <dbReference type="EMBL" id="MCI33577.1"/>
    </source>
</evidence>
<keyword evidence="2" id="KW-1185">Reference proteome</keyword>
<evidence type="ECO:0000313" key="2">
    <source>
        <dbReference type="Proteomes" id="UP000265520"/>
    </source>
</evidence>
<comment type="caution">
    <text evidence="1">The sequence shown here is derived from an EMBL/GenBank/DDBJ whole genome shotgun (WGS) entry which is preliminary data.</text>
</comment>
<dbReference type="Proteomes" id="UP000265520">
    <property type="component" value="Unassembled WGS sequence"/>
</dbReference>
<sequence length="80" mass="8864">MGEVVVYGSHPAVAVPDSIYVEDPGSFLNTWARQNFLDYGLVPAFLFCIRQFGQDVCSCVMSSGDMLNLGRIELGDFFSY</sequence>
<name>A0A392RBK8_9FABA</name>
<proteinExistence type="predicted"/>